<sequence length="640" mass="70409">MLIVSNRKELSTLKQSYEDDLPPESGPHDEEYPLIPPENPEASPLPIIGSAILLVVIGLVISTVAFASLYYHLLQGAHRLPKWPKPSISPLGKYSKAAVASDNEFCSEIGRNTLLRGGNAVDAAIAALFCIGVMDTHSAGLGGGHFMTIYNASTNKCTVIDAREVAPKAATERMYEGKWNESRTGWRAVAVPGDLHGLWTEFEKFSSKKIPWRNLVQPTIELLEEGFPTSHALGIALKSREQYIAGEPTMKDFINPNTGKVYRAGEQIKTRTSLLNTFRRLSNSSDPLKEFYRGDMAREMASEFQRYGGILTEEDFASYKSIVIPSEDVIYTNLKNGRVICGPPPPSGSAVAQAILNIMDGYKYDMKKLEDITLLYHHFIESSKFSYAVRTWLGDPAFVHNATEIARNITTKEWAEWVRSMITDETHPDDYYGGSLLRPPQDHGTTHISVIDSEGNAVSVTSTINLILGSGVTSPSTGILWNDEMDDFSSPGHPNYFGYPPTPANFIQPGKRPMSSQSPLVIFEASTDKKTKPKVFVVGGAGGSTIISGVTGVAFHSLWLKANVKQAIDGPRLHNQLYPNTTFHEPNFPKEYLDELEARGHILKKTGSLTVVTAVERLSDGQVYANSDFRKGEESSPAGY</sequence>
<keyword evidence="4" id="KW-1185">Reference proteome</keyword>
<dbReference type="EMBL" id="JAVFWL010000001">
    <property type="protein sequence ID" value="KAK6730484.1"/>
    <property type="molecule type" value="Genomic_DNA"/>
</dbReference>
<keyword evidence="2" id="KW-0812">Transmembrane</keyword>
<evidence type="ECO:0008006" key="5">
    <source>
        <dbReference type="Google" id="ProtNLM"/>
    </source>
</evidence>
<dbReference type="InterPro" id="IPR043137">
    <property type="entry name" value="GGT_ssub_C"/>
</dbReference>
<dbReference type="PRINTS" id="PR01210">
    <property type="entry name" value="GGTRANSPTASE"/>
</dbReference>
<dbReference type="SUPFAM" id="SSF56235">
    <property type="entry name" value="N-terminal nucleophile aminohydrolases (Ntn hydrolases)"/>
    <property type="match status" value="1"/>
</dbReference>
<accession>A0ABR1BYW3</accession>
<evidence type="ECO:0000256" key="2">
    <source>
        <dbReference type="SAM" id="Phobius"/>
    </source>
</evidence>
<gene>
    <name evidence="3" type="primary">Necator_chrI.g3261</name>
    <name evidence="3" type="ORF">RB195_007132</name>
</gene>
<dbReference type="InterPro" id="IPR043138">
    <property type="entry name" value="GGT_lsub"/>
</dbReference>
<evidence type="ECO:0000313" key="3">
    <source>
        <dbReference type="EMBL" id="KAK6730484.1"/>
    </source>
</evidence>
<dbReference type="Gene3D" id="3.60.20.40">
    <property type="match status" value="1"/>
</dbReference>
<feature type="transmembrane region" description="Helical" evidence="2">
    <location>
        <begin position="47"/>
        <end position="73"/>
    </location>
</feature>
<comment type="caution">
    <text evidence="3">The sequence shown here is derived from an EMBL/GenBank/DDBJ whole genome shotgun (WGS) entry which is preliminary data.</text>
</comment>
<dbReference type="PANTHER" id="PTHR11686:SF69">
    <property type="entry name" value="GAMMA-GLUTAMYLTRANSPEPTIDASE 1"/>
    <property type="match status" value="1"/>
</dbReference>
<name>A0ABR1BYW3_NECAM</name>
<evidence type="ECO:0000256" key="1">
    <source>
        <dbReference type="SAM" id="MobiDB-lite"/>
    </source>
</evidence>
<keyword evidence="2" id="KW-1133">Transmembrane helix</keyword>
<feature type="region of interest" description="Disordered" evidence="1">
    <location>
        <begin position="14"/>
        <end position="37"/>
    </location>
</feature>
<evidence type="ECO:0000313" key="4">
    <source>
        <dbReference type="Proteomes" id="UP001303046"/>
    </source>
</evidence>
<dbReference type="NCBIfam" id="TIGR00066">
    <property type="entry name" value="g_glut_trans"/>
    <property type="match status" value="1"/>
</dbReference>
<organism evidence="3 4">
    <name type="scientific">Necator americanus</name>
    <name type="common">Human hookworm</name>
    <dbReference type="NCBI Taxonomy" id="51031"/>
    <lineage>
        <taxon>Eukaryota</taxon>
        <taxon>Metazoa</taxon>
        <taxon>Ecdysozoa</taxon>
        <taxon>Nematoda</taxon>
        <taxon>Chromadorea</taxon>
        <taxon>Rhabditida</taxon>
        <taxon>Rhabditina</taxon>
        <taxon>Rhabditomorpha</taxon>
        <taxon>Strongyloidea</taxon>
        <taxon>Ancylostomatidae</taxon>
        <taxon>Bunostominae</taxon>
        <taxon>Necator</taxon>
    </lineage>
</organism>
<dbReference type="InterPro" id="IPR000101">
    <property type="entry name" value="GGT_peptidase"/>
</dbReference>
<dbReference type="InterPro" id="IPR029055">
    <property type="entry name" value="Ntn_hydrolases_N"/>
</dbReference>
<dbReference type="PANTHER" id="PTHR11686">
    <property type="entry name" value="GAMMA GLUTAMYL TRANSPEPTIDASE"/>
    <property type="match status" value="1"/>
</dbReference>
<reference evidence="3 4" key="1">
    <citation type="submission" date="2023-08" db="EMBL/GenBank/DDBJ databases">
        <title>A Necator americanus chromosomal reference genome.</title>
        <authorList>
            <person name="Ilik V."/>
            <person name="Petrzelkova K.J."/>
            <person name="Pardy F."/>
            <person name="Fuh T."/>
            <person name="Niatou-Singa F.S."/>
            <person name="Gouil Q."/>
            <person name="Baker L."/>
            <person name="Ritchie M.E."/>
            <person name="Jex A.R."/>
            <person name="Gazzola D."/>
            <person name="Li H."/>
            <person name="Toshio Fujiwara R."/>
            <person name="Zhan B."/>
            <person name="Aroian R.V."/>
            <person name="Pafco B."/>
            <person name="Schwarz E.M."/>
        </authorList>
    </citation>
    <scope>NUCLEOTIDE SEQUENCE [LARGE SCALE GENOMIC DNA]</scope>
    <source>
        <strain evidence="3 4">Aroian</strain>
        <tissue evidence="3">Whole animal</tissue>
    </source>
</reference>
<protein>
    <recommendedName>
        <fullName evidence="5">Gamma-glutamyltransferase</fullName>
    </recommendedName>
</protein>
<keyword evidence="2" id="KW-0472">Membrane</keyword>
<dbReference type="Pfam" id="PF01019">
    <property type="entry name" value="G_glu_transpept"/>
    <property type="match status" value="1"/>
</dbReference>
<dbReference type="Gene3D" id="1.10.246.130">
    <property type="match status" value="1"/>
</dbReference>
<proteinExistence type="predicted"/>
<dbReference type="Proteomes" id="UP001303046">
    <property type="component" value="Unassembled WGS sequence"/>
</dbReference>